<dbReference type="Proteomes" id="UP001597097">
    <property type="component" value="Unassembled WGS sequence"/>
</dbReference>
<keyword evidence="3" id="KW-1185">Reference proteome</keyword>
<keyword evidence="1" id="KW-0472">Membrane</keyword>
<keyword evidence="1" id="KW-1133">Transmembrane helix</keyword>
<evidence type="ECO:0000313" key="2">
    <source>
        <dbReference type="EMBL" id="MFD1540721.1"/>
    </source>
</evidence>
<comment type="caution">
    <text evidence="2">The sequence shown here is derived from an EMBL/GenBank/DDBJ whole genome shotgun (WGS) entry which is preliminary data.</text>
</comment>
<name>A0ABW4GEM8_9ACTN</name>
<gene>
    <name evidence="2" type="ORF">ACFSJ0_26940</name>
</gene>
<dbReference type="EMBL" id="JBHUCM010000019">
    <property type="protein sequence ID" value="MFD1540721.1"/>
    <property type="molecule type" value="Genomic_DNA"/>
</dbReference>
<evidence type="ECO:0000313" key="3">
    <source>
        <dbReference type="Proteomes" id="UP001597097"/>
    </source>
</evidence>
<dbReference type="RefSeq" id="WP_219527147.1">
    <property type="nucleotide sequence ID" value="NZ_JAHKRM010000001.1"/>
</dbReference>
<keyword evidence="1" id="KW-0812">Transmembrane</keyword>
<organism evidence="2 3">
    <name type="scientific">Nonomuraea guangzhouensis</name>
    <dbReference type="NCBI Taxonomy" id="1291555"/>
    <lineage>
        <taxon>Bacteria</taxon>
        <taxon>Bacillati</taxon>
        <taxon>Actinomycetota</taxon>
        <taxon>Actinomycetes</taxon>
        <taxon>Streptosporangiales</taxon>
        <taxon>Streptosporangiaceae</taxon>
        <taxon>Nonomuraea</taxon>
    </lineage>
</organism>
<reference evidence="3" key="1">
    <citation type="journal article" date="2019" name="Int. J. Syst. Evol. Microbiol.">
        <title>The Global Catalogue of Microorganisms (GCM) 10K type strain sequencing project: providing services to taxonomists for standard genome sequencing and annotation.</title>
        <authorList>
            <consortium name="The Broad Institute Genomics Platform"/>
            <consortium name="The Broad Institute Genome Sequencing Center for Infectious Disease"/>
            <person name="Wu L."/>
            <person name="Ma J."/>
        </authorList>
    </citation>
    <scope>NUCLEOTIDE SEQUENCE [LARGE SCALE GENOMIC DNA]</scope>
    <source>
        <strain evidence="3">CGMCC 1.15399</strain>
    </source>
</reference>
<protein>
    <submittedName>
        <fullName evidence="2">Uncharacterized protein</fullName>
    </submittedName>
</protein>
<evidence type="ECO:0000256" key="1">
    <source>
        <dbReference type="SAM" id="Phobius"/>
    </source>
</evidence>
<accession>A0ABW4GEM8</accession>
<feature type="transmembrane region" description="Helical" evidence="1">
    <location>
        <begin position="21"/>
        <end position="41"/>
    </location>
</feature>
<proteinExistence type="predicted"/>
<sequence length="227" mass="24807">MEPQQQPARHDDWGSRGPRRLTPLVFVGLALSGLALTWWFLAGRPWPFADGDAQVRQDETPILAEVEEMTPTPETDPSTGEAARQAAKLDDLLTNSHSARSSLSEAIARASKCEPDGRDTIQSITTNRRDQLTLARALDVTALPGGPALKESLVAALDASHEADAAFLSWARRHLGKGCTGTIAKDLDYRRGLDRSEAAQAAKARFAEAWRPIAETYDLTHWKANDI</sequence>